<dbReference type="Proteomes" id="UP000661077">
    <property type="component" value="Unassembled WGS sequence"/>
</dbReference>
<evidence type="ECO:0000313" key="3">
    <source>
        <dbReference type="Proteomes" id="UP000661077"/>
    </source>
</evidence>
<protein>
    <submittedName>
        <fullName evidence="2">RES family NAD+ phosphorylase</fullName>
    </submittedName>
</protein>
<gene>
    <name evidence="2" type="ORF">JM946_04440</name>
</gene>
<accession>A0ABS1WSL8</accession>
<dbReference type="Pfam" id="PF08808">
    <property type="entry name" value="RES"/>
    <property type="match status" value="1"/>
</dbReference>
<dbReference type="RefSeq" id="WP_203165926.1">
    <property type="nucleotide sequence ID" value="NZ_JAEVLS010000001.1"/>
</dbReference>
<evidence type="ECO:0000313" key="2">
    <source>
        <dbReference type="EMBL" id="MBM0103976.1"/>
    </source>
</evidence>
<sequence length="238" mass="26243">MSESYKVTEDARGDWHRNIVSLRASIDIFQELVDDAAAVPVLIEHEMATKPTREPQPIITRPFDDAATYDPIVTAIQWPFDHPSASRYSAGSYGVWYGARSLLATIHETVHHFRLNTLASEAARVSSEPVVQERRVHLVHCGASLVDLRARCETDPTLLDPINYTRCQALGAELRSSFLPGVLTLSARLPAAEVAAVFVKEALSNPRHVCYLTYTLDVGSQRVAVERTPGVVDLTIGP</sequence>
<dbReference type="InterPro" id="IPR014914">
    <property type="entry name" value="RES_dom"/>
</dbReference>
<organism evidence="2 3">
    <name type="scientific">Steroidobacter gossypii</name>
    <dbReference type="NCBI Taxonomy" id="2805490"/>
    <lineage>
        <taxon>Bacteria</taxon>
        <taxon>Pseudomonadati</taxon>
        <taxon>Pseudomonadota</taxon>
        <taxon>Gammaproteobacteria</taxon>
        <taxon>Steroidobacterales</taxon>
        <taxon>Steroidobacteraceae</taxon>
        <taxon>Steroidobacter</taxon>
    </lineage>
</organism>
<keyword evidence="3" id="KW-1185">Reference proteome</keyword>
<reference evidence="2 3" key="1">
    <citation type="journal article" date="2021" name="Int. J. Syst. Evol. Microbiol.">
        <title>Steroidobacter gossypii sp. nov., isolated from soil of cotton cropping field.</title>
        <authorList>
            <person name="Huang R."/>
            <person name="Yang S."/>
            <person name="Zhen C."/>
            <person name="Liu W."/>
        </authorList>
    </citation>
    <scope>NUCLEOTIDE SEQUENCE [LARGE SCALE GENOMIC DNA]</scope>
    <source>
        <strain evidence="2 3">S1-65</strain>
    </source>
</reference>
<comment type="caution">
    <text evidence="2">The sequence shown here is derived from an EMBL/GenBank/DDBJ whole genome shotgun (WGS) entry which is preliminary data.</text>
</comment>
<feature type="domain" description="RES" evidence="1">
    <location>
        <begin position="79"/>
        <end position="209"/>
    </location>
</feature>
<name>A0ABS1WSL8_9GAMM</name>
<dbReference type="SMART" id="SM00953">
    <property type="entry name" value="RES"/>
    <property type="match status" value="1"/>
</dbReference>
<evidence type="ECO:0000259" key="1">
    <source>
        <dbReference type="SMART" id="SM00953"/>
    </source>
</evidence>
<proteinExistence type="predicted"/>
<dbReference type="EMBL" id="JAEVLS010000001">
    <property type="protein sequence ID" value="MBM0103976.1"/>
    <property type="molecule type" value="Genomic_DNA"/>
</dbReference>